<sequence length="242" mass="26184">MSLKEIVNQPEQQLRIIMRALCADDKIRARAAQILANLNRQANEVETRDPKPTGNSNTPSSSTTSTSARADNAYRARNKSNRLTTVAYHADVSYEHQPPGITILALLSVPPTGGDTAWASQTAANARLSLPIRALLDGLRAEHSGFPQAEGARGAKGGGQRALFVNPGFTKRIVGSKDEESDAILQLLLKHISLSQDLQAHTAISDYDVPVHNPHEGLRHGFRITTQADKPTGVNGLESTWE</sequence>
<comment type="caution">
    <text evidence="9">The sequence shown here is derived from an EMBL/GenBank/DDBJ whole genome shotgun (WGS) entry which is preliminary data.</text>
</comment>
<keyword evidence="6" id="KW-0408">Iron</keyword>
<name>A0AAE1C751_9PEZI</name>
<dbReference type="SUPFAM" id="SSF51197">
    <property type="entry name" value="Clavaminate synthase-like"/>
    <property type="match status" value="1"/>
</dbReference>
<evidence type="ECO:0000313" key="10">
    <source>
        <dbReference type="Proteomes" id="UP001270362"/>
    </source>
</evidence>
<proteinExistence type="inferred from homology"/>
<evidence type="ECO:0000256" key="7">
    <source>
        <dbReference type="SAM" id="MobiDB-lite"/>
    </source>
</evidence>
<evidence type="ECO:0000256" key="2">
    <source>
        <dbReference type="ARBA" id="ARBA00005896"/>
    </source>
</evidence>
<dbReference type="Gene3D" id="3.60.130.10">
    <property type="entry name" value="Clavaminate synthase-like"/>
    <property type="match status" value="1"/>
</dbReference>
<dbReference type="EMBL" id="JAULSO010000008">
    <property type="protein sequence ID" value="KAK3681004.1"/>
    <property type="molecule type" value="Genomic_DNA"/>
</dbReference>
<dbReference type="Proteomes" id="UP001270362">
    <property type="component" value="Unassembled WGS sequence"/>
</dbReference>
<keyword evidence="4" id="KW-0223">Dioxygenase</keyword>
<dbReference type="AlphaFoldDB" id="A0AAE1C751"/>
<dbReference type="GO" id="GO:0016706">
    <property type="term" value="F:2-oxoglutarate-dependent dioxygenase activity"/>
    <property type="evidence" value="ECO:0007669"/>
    <property type="project" value="TreeGrafter"/>
</dbReference>
<dbReference type="InterPro" id="IPR042098">
    <property type="entry name" value="TauD-like_sf"/>
</dbReference>
<dbReference type="InterPro" id="IPR003819">
    <property type="entry name" value="TauD/TfdA-like"/>
</dbReference>
<dbReference type="GO" id="GO:0046872">
    <property type="term" value="F:metal ion binding"/>
    <property type="evidence" value="ECO:0007669"/>
    <property type="project" value="UniProtKB-KW"/>
</dbReference>
<feature type="compositionally biased region" description="Low complexity" evidence="7">
    <location>
        <begin position="52"/>
        <end position="67"/>
    </location>
</feature>
<reference evidence="9" key="2">
    <citation type="submission" date="2023-06" db="EMBL/GenBank/DDBJ databases">
        <authorList>
            <consortium name="Lawrence Berkeley National Laboratory"/>
            <person name="Haridas S."/>
            <person name="Hensen N."/>
            <person name="Bonometti L."/>
            <person name="Westerberg I."/>
            <person name="Brannstrom I.O."/>
            <person name="Guillou S."/>
            <person name="Cros-Aarteil S."/>
            <person name="Calhoun S."/>
            <person name="Kuo A."/>
            <person name="Mondo S."/>
            <person name="Pangilinan J."/>
            <person name="Riley R."/>
            <person name="Labutti K."/>
            <person name="Andreopoulos B."/>
            <person name="Lipzen A."/>
            <person name="Chen C."/>
            <person name="Yanf M."/>
            <person name="Daum C."/>
            <person name="Ng V."/>
            <person name="Clum A."/>
            <person name="Steindorff A."/>
            <person name="Ohm R."/>
            <person name="Martin F."/>
            <person name="Silar P."/>
            <person name="Natvig D."/>
            <person name="Lalanne C."/>
            <person name="Gautier V."/>
            <person name="Ament-Velasquez S.L."/>
            <person name="Kruys A."/>
            <person name="Hutchinson M.I."/>
            <person name="Powell A.J."/>
            <person name="Barry K."/>
            <person name="Miller A.N."/>
            <person name="Grigoriev I.V."/>
            <person name="Debuchy R."/>
            <person name="Gladieux P."/>
            <person name="Thoren M.H."/>
            <person name="Johannesson H."/>
        </authorList>
    </citation>
    <scope>NUCLEOTIDE SEQUENCE</scope>
    <source>
        <strain evidence="9">CBS 314.62</strain>
    </source>
</reference>
<organism evidence="9 10">
    <name type="scientific">Podospora appendiculata</name>
    <dbReference type="NCBI Taxonomy" id="314037"/>
    <lineage>
        <taxon>Eukaryota</taxon>
        <taxon>Fungi</taxon>
        <taxon>Dikarya</taxon>
        <taxon>Ascomycota</taxon>
        <taxon>Pezizomycotina</taxon>
        <taxon>Sordariomycetes</taxon>
        <taxon>Sordariomycetidae</taxon>
        <taxon>Sordariales</taxon>
        <taxon>Podosporaceae</taxon>
        <taxon>Podospora</taxon>
    </lineage>
</organism>
<dbReference type="PANTHER" id="PTHR30468:SF28">
    <property type="entry name" value="ALPHA-KETOGLUTARATE-DEPENDENT TAURINE DIOXYGENASE (AFU_ORTHOLOGUE AFUA_8G02210)-RELATED"/>
    <property type="match status" value="1"/>
</dbReference>
<evidence type="ECO:0000256" key="6">
    <source>
        <dbReference type="ARBA" id="ARBA00023004"/>
    </source>
</evidence>
<feature type="domain" description="TauD/TfdA-like" evidence="8">
    <location>
        <begin position="57"/>
        <end position="193"/>
    </location>
</feature>
<evidence type="ECO:0000313" key="9">
    <source>
        <dbReference type="EMBL" id="KAK3681004.1"/>
    </source>
</evidence>
<accession>A0AAE1C751</accession>
<keyword evidence="10" id="KW-1185">Reference proteome</keyword>
<dbReference type="Pfam" id="PF02668">
    <property type="entry name" value="TauD"/>
    <property type="match status" value="1"/>
</dbReference>
<reference evidence="9" key="1">
    <citation type="journal article" date="2023" name="Mol. Phylogenet. Evol.">
        <title>Genome-scale phylogeny and comparative genomics of the fungal order Sordariales.</title>
        <authorList>
            <person name="Hensen N."/>
            <person name="Bonometti L."/>
            <person name="Westerberg I."/>
            <person name="Brannstrom I.O."/>
            <person name="Guillou S."/>
            <person name="Cros-Aarteil S."/>
            <person name="Calhoun S."/>
            <person name="Haridas S."/>
            <person name="Kuo A."/>
            <person name="Mondo S."/>
            <person name="Pangilinan J."/>
            <person name="Riley R."/>
            <person name="LaButti K."/>
            <person name="Andreopoulos B."/>
            <person name="Lipzen A."/>
            <person name="Chen C."/>
            <person name="Yan M."/>
            <person name="Daum C."/>
            <person name="Ng V."/>
            <person name="Clum A."/>
            <person name="Steindorff A."/>
            <person name="Ohm R.A."/>
            <person name="Martin F."/>
            <person name="Silar P."/>
            <person name="Natvig D.O."/>
            <person name="Lalanne C."/>
            <person name="Gautier V."/>
            <person name="Ament-Velasquez S.L."/>
            <person name="Kruys A."/>
            <person name="Hutchinson M.I."/>
            <person name="Powell A.J."/>
            <person name="Barry K."/>
            <person name="Miller A.N."/>
            <person name="Grigoriev I.V."/>
            <person name="Debuchy R."/>
            <person name="Gladieux P."/>
            <person name="Hiltunen Thoren M."/>
            <person name="Johannesson H."/>
        </authorList>
    </citation>
    <scope>NUCLEOTIDE SEQUENCE</scope>
    <source>
        <strain evidence="9">CBS 314.62</strain>
    </source>
</reference>
<evidence type="ECO:0000256" key="1">
    <source>
        <dbReference type="ARBA" id="ARBA00001954"/>
    </source>
</evidence>
<keyword evidence="5" id="KW-0560">Oxidoreductase</keyword>
<evidence type="ECO:0000256" key="3">
    <source>
        <dbReference type="ARBA" id="ARBA00022723"/>
    </source>
</evidence>
<keyword evidence="3" id="KW-0479">Metal-binding</keyword>
<evidence type="ECO:0000256" key="5">
    <source>
        <dbReference type="ARBA" id="ARBA00023002"/>
    </source>
</evidence>
<comment type="similarity">
    <text evidence="2">Belongs to the TfdA dioxygenase family.</text>
</comment>
<gene>
    <name evidence="9" type="ORF">B0T22DRAFT_495009</name>
</gene>
<dbReference type="PANTHER" id="PTHR30468">
    <property type="entry name" value="ALPHA-KETOGLUTARATE-DEPENDENT SULFONATE DIOXYGENASE"/>
    <property type="match status" value="1"/>
</dbReference>
<feature type="region of interest" description="Disordered" evidence="7">
    <location>
        <begin position="42"/>
        <end position="78"/>
    </location>
</feature>
<evidence type="ECO:0000256" key="4">
    <source>
        <dbReference type="ARBA" id="ARBA00022964"/>
    </source>
</evidence>
<protein>
    <recommendedName>
        <fullName evidence="8">TauD/TfdA-like domain-containing protein</fullName>
    </recommendedName>
</protein>
<dbReference type="InterPro" id="IPR051323">
    <property type="entry name" value="AtsK-like"/>
</dbReference>
<dbReference type="GO" id="GO:0005737">
    <property type="term" value="C:cytoplasm"/>
    <property type="evidence" value="ECO:0007669"/>
    <property type="project" value="TreeGrafter"/>
</dbReference>
<comment type="cofactor">
    <cofactor evidence="1">
        <name>Fe(2+)</name>
        <dbReference type="ChEBI" id="CHEBI:29033"/>
    </cofactor>
</comment>
<evidence type="ECO:0000259" key="8">
    <source>
        <dbReference type="Pfam" id="PF02668"/>
    </source>
</evidence>